<protein>
    <submittedName>
        <fullName evidence="1">Uncharacterized protein</fullName>
    </submittedName>
</protein>
<organism evidence="1">
    <name type="scientific">Anguilla anguilla</name>
    <name type="common">European freshwater eel</name>
    <name type="synonym">Muraena anguilla</name>
    <dbReference type="NCBI Taxonomy" id="7936"/>
    <lineage>
        <taxon>Eukaryota</taxon>
        <taxon>Metazoa</taxon>
        <taxon>Chordata</taxon>
        <taxon>Craniata</taxon>
        <taxon>Vertebrata</taxon>
        <taxon>Euteleostomi</taxon>
        <taxon>Actinopterygii</taxon>
        <taxon>Neopterygii</taxon>
        <taxon>Teleostei</taxon>
        <taxon>Anguilliformes</taxon>
        <taxon>Anguillidae</taxon>
        <taxon>Anguilla</taxon>
    </lineage>
</organism>
<evidence type="ECO:0000313" key="1">
    <source>
        <dbReference type="EMBL" id="JAH49392.1"/>
    </source>
</evidence>
<accession>A0A0E9T7K8</accession>
<reference evidence="1" key="1">
    <citation type="submission" date="2014-11" db="EMBL/GenBank/DDBJ databases">
        <authorList>
            <person name="Amaro Gonzalez C."/>
        </authorList>
    </citation>
    <scope>NUCLEOTIDE SEQUENCE</scope>
</reference>
<proteinExistence type="predicted"/>
<dbReference type="AlphaFoldDB" id="A0A0E9T7K8"/>
<dbReference type="EMBL" id="GBXM01059185">
    <property type="protein sequence ID" value="JAH49392.1"/>
    <property type="molecule type" value="Transcribed_RNA"/>
</dbReference>
<name>A0A0E9T7K8_ANGAN</name>
<sequence>MHSASAHWLVGRLTCNCRLCWQRYMKGSVG</sequence>
<reference evidence="1" key="2">
    <citation type="journal article" date="2015" name="Fish Shellfish Immunol.">
        <title>Early steps in the European eel (Anguilla anguilla)-Vibrio vulnificus interaction in the gills: Role of the RtxA13 toxin.</title>
        <authorList>
            <person name="Callol A."/>
            <person name="Pajuelo D."/>
            <person name="Ebbesson L."/>
            <person name="Teles M."/>
            <person name="MacKenzie S."/>
            <person name="Amaro C."/>
        </authorList>
    </citation>
    <scope>NUCLEOTIDE SEQUENCE</scope>
</reference>